<dbReference type="VEuPathDB" id="TriTrypDB:LPMP_211900"/>
<reference evidence="1 2" key="1">
    <citation type="journal article" date="2015" name="Sci. Rep.">
        <title>The genome of Leishmania panamensis: insights into genomics of the L. (Viannia) subgenus.</title>
        <authorList>
            <person name="Llanes A."/>
            <person name="Restrepo C.M."/>
            <person name="Vecchio G.D."/>
            <person name="Anguizola F.J."/>
            <person name="Lleonart R."/>
        </authorList>
    </citation>
    <scope>NUCLEOTIDE SEQUENCE [LARGE SCALE GENOMIC DNA]</scope>
    <source>
        <strain evidence="1 2">MHOM/PA/94/PSC-1</strain>
    </source>
</reference>
<dbReference type="OrthoDB" id="261305at2759"/>
<evidence type="ECO:0008006" key="3">
    <source>
        <dbReference type="Google" id="ProtNLM"/>
    </source>
</evidence>
<protein>
    <recommendedName>
        <fullName evidence="3">BAR domain-containing protein</fullName>
    </recommendedName>
</protein>
<dbReference type="RefSeq" id="XP_010698974.1">
    <property type="nucleotide sequence ID" value="XM_010700672.1"/>
</dbReference>
<dbReference type="AlphaFoldDB" id="A0A088RQ98"/>
<dbReference type="GeneID" id="22575012"/>
<accession>A0A088RQ98</accession>
<dbReference type="eggNOG" id="ENOG502SHM8">
    <property type="taxonomic scope" value="Eukaryota"/>
</dbReference>
<dbReference type="VEuPathDB" id="TriTrypDB:LPAL13_210023000"/>
<organism evidence="1 2">
    <name type="scientific">Leishmania panamensis</name>
    <dbReference type="NCBI Taxonomy" id="5679"/>
    <lineage>
        <taxon>Eukaryota</taxon>
        <taxon>Discoba</taxon>
        <taxon>Euglenozoa</taxon>
        <taxon>Kinetoplastea</taxon>
        <taxon>Metakinetoplastina</taxon>
        <taxon>Trypanosomatida</taxon>
        <taxon>Trypanosomatidae</taxon>
        <taxon>Leishmaniinae</taxon>
        <taxon>Leishmania</taxon>
        <taxon>Leishmania guyanensis species complex</taxon>
    </lineage>
</organism>
<dbReference type="Proteomes" id="UP000063063">
    <property type="component" value="Chromosome 21"/>
</dbReference>
<dbReference type="EMBL" id="CP009390">
    <property type="protein sequence ID" value="AIN98267.1"/>
    <property type="molecule type" value="Genomic_DNA"/>
</dbReference>
<dbReference type="KEGG" id="lpan:LPMP_211900"/>
<evidence type="ECO:0000313" key="2">
    <source>
        <dbReference type="Proteomes" id="UP000063063"/>
    </source>
</evidence>
<name>A0A088RQ98_LEIPA</name>
<sequence>MKGFSTTGKFSTLAATKPKKGEVVSTSPEATVKKYKEAMKQHKKALKELHMCTESFTRALTAVATSFQFLASDTCIPVIIQSSGALACGIEEVQDGVALQALMEAIDYSLSARFEKIADHQRELKESCKRKSKAEQTLALLCTQCDKLKPTKDADPKAQAFYLAETQKRVEHELECTRLRAEFEDAFHDFETRFGILVYEDMKELMEQLHRVLSALSYQLRKCKGSLLAGPAIPQSLAVMA</sequence>
<keyword evidence="2" id="KW-1185">Reference proteome</keyword>
<evidence type="ECO:0000313" key="1">
    <source>
        <dbReference type="EMBL" id="AIN98267.1"/>
    </source>
</evidence>
<gene>
    <name evidence="1" type="ORF">LPMP_211900</name>
</gene>
<proteinExistence type="predicted"/>